<dbReference type="AlphaFoldDB" id="A0AAV2G8N2"/>
<dbReference type="Proteomes" id="UP001497516">
    <property type="component" value="Chromosome 8"/>
</dbReference>
<gene>
    <name evidence="1" type="ORF">LTRI10_LOCUS46256</name>
</gene>
<evidence type="ECO:0000313" key="1">
    <source>
        <dbReference type="EMBL" id="CAL1406537.1"/>
    </source>
</evidence>
<evidence type="ECO:0000313" key="2">
    <source>
        <dbReference type="Proteomes" id="UP001497516"/>
    </source>
</evidence>
<dbReference type="EMBL" id="OZ034821">
    <property type="protein sequence ID" value="CAL1406537.1"/>
    <property type="molecule type" value="Genomic_DNA"/>
</dbReference>
<proteinExistence type="predicted"/>
<protein>
    <submittedName>
        <fullName evidence="1">Uncharacterized protein</fullName>
    </submittedName>
</protein>
<keyword evidence="2" id="KW-1185">Reference proteome</keyword>
<organism evidence="1 2">
    <name type="scientific">Linum trigynum</name>
    <dbReference type="NCBI Taxonomy" id="586398"/>
    <lineage>
        <taxon>Eukaryota</taxon>
        <taxon>Viridiplantae</taxon>
        <taxon>Streptophyta</taxon>
        <taxon>Embryophyta</taxon>
        <taxon>Tracheophyta</taxon>
        <taxon>Spermatophyta</taxon>
        <taxon>Magnoliopsida</taxon>
        <taxon>eudicotyledons</taxon>
        <taxon>Gunneridae</taxon>
        <taxon>Pentapetalae</taxon>
        <taxon>rosids</taxon>
        <taxon>fabids</taxon>
        <taxon>Malpighiales</taxon>
        <taxon>Linaceae</taxon>
        <taxon>Linum</taxon>
    </lineage>
</organism>
<sequence length="141" mass="15908">MNLPSLSVPGKVAAITFAPPIDHDSSTIQVFAISILHRRTYEPFYQNHRCQSEITVGTCQAVVLDVADAATSNSSYSNWAMEPEPIFHPAFQTELSLQSVVYLKGNFYCLFQDLVLAGFELSTRLWRWLVPRPVEPRKSHP</sequence>
<reference evidence="1 2" key="1">
    <citation type="submission" date="2024-04" db="EMBL/GenBank/DDBJ databases">
        <authorList>
            <person name="Fracassetti M."/>
        </authorList>
    </citation>
    <scope>NUCLEOTIDE SEQUENCE [LARGE SCALE GENOMIC DNA]</scope>
</reference>
<name>A0AAV2G8N2_9ROSI</name>
<accession>A0AAV2G8N2</accession>